<protein>
    <submittedName>
        <fullName evidence="1">Uncharacterized protein</fullName>
    </submittedName>
</protein>
<proteinExistence type="predicted"/>
<dbReference type="EMBL" id="MVGJ01000020">
    <property type="protein sequence ID" value="OOL83320.1"/>
    <property type="molecule type" value="Genomic_DNA"/>
</dbReference>
<sequence>MNKSITKFSKKKNSQLAYFYLIQFKKTKRKERPKWIFLSLNS</sequence>
<comment type="caution">
    <text evidence="1">The sequence shown here is derived from an EMBL/GenBank/DDBJ whole genome shotgun (WGS) entry which is preliminary data.</text>
</comment>
<gene>
    <name evidence="1" type="ORF">B1P95_04890</name>
</gene>
<reference evidence="1 2" key="1">
    <citation type="submission" date="2017-02" db="EMBL/GenBank/DDBJ databases">
        <title>Clonality and virulence of isolates of VRE in Hematopoietic Stem Cell Transplanted (HSCT) patients.</title>
        <authorList>
            <person name="Marchi A.P."/>
            <person name="Martins R.C."/>
            <person name="Marie S.K."/>
            <person name="Levin A.S."/>
            <person name="Costa S.F."/>
        </authorList>
    </citation>
    <scope>NUCLEOTIDE SEQUENCE [LARGE SCALE GENOMIC DNA]</scope>
    <source>
        <strain evidence="1 2">LIM1759</strain>
    </source>
</reference>
<accession>A0A1B5FSS2</accession>
<dbReference type="Proteomes" id="UP000191171">
    <property type="component" value="Unassembled WGS sequence"/>
</dbReference>
<name>A0A1B5FSS2_ENTFC</name>
<evidence type="ECO:0000313" key="2">
    <source>
        <dbReference type="Proteomes" id="UP000191171"/>
    </source>
</evidence>
<organism evidence="1 2">
    <name type="scientific">Enterococcus faecium</name>
    <name type="common">Streptococcus faecium</name>
    <dbReference type="NCBI Taxonomy" id="1352"/>
    <lineage>
        <taxon>Bacteria</taxon>
        <taxon>Bacillati</taxon>
        <taxon>Bacillota</taxon>
        <taxon>Bacilli</taxon>
        <taxon>Lactobacillales</taxon>
        <taxon>Enterococcaceae</taxon>
        <taxon>Enterococcus</taxon>
    </lineage>
</organism>
<evidence type="ECO:0000313" key="1">
    <source>
        <dbReference type="EMBL" id="OOL83320.1"/>
    </source>
</evidence>
<dbReference type="AlphaFoldDB" id="A0A1B5FSS2"/>